<feature type="region of interest" description="Disordered" evidence="1">
    <location>
        <begin position="1"/>
        <end position="24"/>
    </location>
</feature>
<name>A0A9P6QV98_9FUNG</name>
<dbReference type="SUPFAM" id="SSF52047">
    <property type="entry name" value="RNI-like"/>
    <property type="match status" value="1"/>
</dbReference>
<dbReference type="Gene3D" id="3.80.10.10">
    <property type="entry name" value="Ribonuclease Inhibitor"/>
    <property type="match status" value="1"/>
</dbReference>
<evidence type="ECO:0000313" key="2">
    <source>
        <dbReference type="EMBL" id="KAG0295314.1"/>
    </source>
</evidence>
<protein>
    <submittedName>
        <fullName evidence="2">Uncharacterized protein</fullName>
    </submittedName>
</protein>
<dbReference type="Proteomes" id="UP000823405">
    <property type="component" value="Unassembled WGS sequence"/>
</dbReference>
<dbReference type="AlphaFoldDB" id="A0A9P6QV98"/>
<sequence>MSDSEDSLAANDSTLTASTPTGASSGLATSSQLNYLAQIRHLHQLPAPIGVEQLWKWAQPPPGVSSYIHTPEFEDLCRNAKLIRQDFGEYTVLYPNQTLNQRCYQILFFQEANWALANPILEQLQSLTIPLADVDRYLEPSVMVRMVKLERVHFLLGRLKTKEEDQEEWTPYEDKSEDSRRTLAIKFYPLVRFVEEHTRLFNGVLREVTMEGNVLWSWFGAECSPCPESVEMEVHRLLPALRTPLSLTTDASVLRFLAHIDTTDVSKVSELGSKVLHSDRTGEAIRGIRDALQRFRTLRKLTCPSLGEGAFRWAVDEKNRLADFARTSNGQHALKAHADRTETKEEGQALRQADLWINGLVPLEDVSISNYGPVPLTDEVDDIAVGFSQTLQSLCASYSMQSYPQVDIEHESPVGKRWVDLPALTHLQLSIDYWSLLVDRHLLTHCPNVVSVCLADGASDYRCEDIEPCLPADLRSLETLYLMGWPALSFHSATLHSTTRLKELSVILPNIGIEDVYWRYTWDGNEEISGYCSYIPPIEELNRSYGIQTESSTMPPALVRPRWSWDWHLPCLESLRLTSEFALLFDFHMLLKCPALQKLDLDFRTYQNEHTRAITRADLFTTTSIPGDNDDDGSNYKEEPIIAPSLVKLRLHGRWAFDNLSTKHQFLSTMFPALKTLSVAEWVDFSLPELIHWAKNKVPIPIRSLGLDMVAPSIEDLERLGLVEGDHTYFPEDWMVAMFVGFTNGKDYVILRERE</sequence>
<dbReference type="InterPro" id="IPR032675">
    <property type="entry name" value="LRR_dom_sf"/>
</dbReference>
<proteinExistence type="predicted"/>
<comment type="caution">
    <text evidence="2">The sequence shown here is derived from an EMBL/GenBank/DDBJ whole genome shotgun (WGS) entry which is preliminary data.</text>
</comment>
<organism evidence="2 3">
    <name type="scientific">Linnemannia gamsii</name>
    <dbReference type="NCBI Taxonomy" id="64522"/>
    <lineage>
        <taxon>Eukaryota</taxon>
        <taxon>Fungi</taxon>
        <taxon>Fungi incertae sedis</taxon>
        <taxon>Mucoromycota</taxon>
        <taxon>Mortierellomycotina</taxon>
        <taxon>Mortierellomycetes</taxon>
        <taxon>Mortierellales</taxon>
        <taxon>Mortierellaceae</taxon>
        <taxon>Linnemannia</taxon>
    </lineage>
</organism>
<keyword evidence="3" id="KW-1185">Reference proteome</keyword>
<feature type="compositionally biased region" description="Polar residues" evidence="1">
    <location>
        <begin position="10"/>
        <end position="24"/>
    </location>
</feature>
<accession>A0A9P6QV98</accession>
<dbReference type="OrthoDB" id="2426412at2759"/>
<dbReference type="EMBL" id="JAAAIN010002244">
    <property type="protein sequence ID" value="KAG0295314.1"/>
    <property type="molecule type" value="Genomic_DNA"/>
</dbReference>
<gene>
    <name evidence="2" type="ORF">BGZ97_004843</name>
</gene>
<evidence type="ECO:0000256" key="1">
    <source>
        <dbReference type="SAM" id="MobiDB-lite"/>
    </source>
</evidence>
<evidence type="ECO:0000313" key="3">
    <source>
        <dbReference type="Proteomes" id="UP000823405"/>
    </source>
</evidence>
<reference evidence="2" key="1">
    <citation type="journal article" date="2020" name="Fungal Divers.">
        <title>Resolving the Mortierellaceae phylogeny through synthesis of multi-gene phylogenetics and phylogenomics.</title>
        <authorList>
            <person name="Vandepol N."/>
            <person name="Liber J."/>
            <person name="Desiro A."/>
            <person name="Na H."/>
            <person name="Kennedy M."/>
            <person name="Barry K."/>
            <person name="Grigoriev I.V."/>
            <person name="Miller A.N."/>
            <person name="O'Donnell K."/>
            <person name="Stajich J.E."/>
            <person name="Bonito G."/>
        </authorList>
    </citation>
    <scope>NUCLEOTIDE SEQUENCE</scope>
    <source>
        <strain evidence="2">NVP60</strain>
    </source>
</reference>